<feature type="binding site" evidence="5">
    <location>
        <position position="194"/>
    </location>
    <ligand>
        <name>S-adenosyl-L-methionine</name>
        <dbReference type="ChEBI" id="CHEBI:59789"/>
    </ligand>
</feature>
<comment type="function">
    <text evidence="5">Methylates the class 1 translation termination release factors RF1/PrfA and RF2/PrfB on the glutamine residue of the universally conserved GGQ motif.</text>
</comment>
<dbReference type="InterPro" id="IPR050320">
    <property type="entry name" value="N5-glutamine_MTase"/>
</dbReference>
<feature type="binding site" evidence="5">
    <location>
        <begin position="123"/>
        <end position="127"/>
    </location>
    <ligand>
        <name>S-adenosyl-L-methionine</name>
        <dbReference type="ChEBI" id="CHEBI:59789"/>
    </ligand>
</feature>
<evidence type="ECO:0000313" key="8">
    <source>
        <dbReference type="EMBL" id="SFQ12083.1"/>
    </source>
</evidence>
<dbReference type="GO" id="GO:0102559">
    <property type="term" value="F:peptide chain release factor N(5)-glutamine methyltransferase activity"/>
    <property type="evidence" value="ECO:0007669"/>
    <property type="project" value="UniProtKB-EC"/>
</dbReference>
<dbReference type="EC" id="2.1.1.297" evidence="5"/>
<comment type="caution">
    <text evidence="5">Lacks conserved residue(s) required for the propagation of feature annotation.</text>
</comment>
<dbReference type="Gene3D" id="1.10.8.10">
    <property type="entry name" value="DNA helicase RuvA subunit, C-terminal domain"/>
    <property type="match status" value="1"/>
</dbReference>
<dbReference type="GO" id="GO:0003676">
    <property type="term" value="F:nucleic acid binding"/>
    <property type="evidence" value="ECO:0007669"/>
    <property type="project" value="InterPro"/>
</dbReference>
<comment type="similarity">
    <text evidence="5">Belongs to the protein N5-glutamine methyltransferase family. PrmC subfamily.</text>
</comment>
<dbReference type="InterPro" id="IPR040758">
    <property type="entry name" value="PrmC_N"/>
</dbReference>
<dbReference type="HAMAP" id="MF_02126">
    <property type="entry name" value="RF_methyltr_PrmC"/>
    <property type="match status" value="1"/>
</dbReference>
<accession>A0A1I5VXF9</accession>
<evidence type="ECO:0000259" key="6">
    <source>
        <dbReference type="Pfam" id="PF05175"/>
    </source>
</evidence>
<dbReference type="InterPro" id="IPR002052">
    <property type="entry name" value="DNA_methylase_N6_adenine_CS"/>
</dbReference>
<keyword evidence="9" id="KW-1185">Reference proteome</keyword>
<dbReference type="Proteomes" id="UP000198577">
    <property type="component" value="Unassembled WGS sequence"/>
</dbReference>
<proteinExistence type="inferred from homology"/>
<evidence type="ECO:0000256" key="2">
    <source>
        <dbReference type="ARBA" id="ARBA00022679"/>
    </source>
</evidence>
<dbReference type="NCBIfam" id="TIGR03534">
    <property type="entry name" value="RF_mod_PrmC"/>
    <property type="match status" value="1"/>
</dbReference>
<dbReference type="InterPro" id="IPR029063">
    <property type="entry name" value="SAM-dependent_MTases_sf"/>
</dbReference>
<dbReference type="Gene3D" id="3.40.50.150">
    <property type="entry name" value="Vaccinia Virus protein VP39"/>
    <property type="match status" value="1"/>
</dbReference>
<name>A0A1I5VXF9_9FIRM</name>
<comment type="catalytic activity">
    <reaction evidence="4 5">
        <text>L-glutaminyl-[peptide chain release factor] + S-adenosyl-L-methionine = N(5)-methyl-L-glutaminyl-[peptide chain release factor] + S-adenosyl-L-homocysteine + H(+)</text>
        <dbReference type="Rhea" id="RHEA:42896"/>
        <dbReference type="Rhea" id="RHEA-COMP:10271"/>
        <dbReference type="Rhea" id="RHEA-COMP:10272"/>
        <dbReference type="ChEBI" id="CHEBI:15378"/>
        <dbReference type="ChEBI" id="CHEBI:30011"/>
        <dbReference type="ChEBI" id="CHEBI:57856"/>
        <dbReference type="ChEBI" id="CHEBI:59789"/>
        <dbReference type="ChEBI" id="CHEBI:61891"/>
        <dbReference type="EC" id="2.1.1.297"/>
    </reaction>
</comment>
<evidence type="ECO:0000256" key="5">
    <source>
        <dbReference type="HAMAP-Rule" id="MF_02126"/>
    </source>
</evidence>
<dbReference type="STRING" id="937334.SAMN05444406_11315"/>
<feature type="binding site" evidence="5">
    <location>
        <begin position="194"/>
        <end position="197"/>
    </location>
    <ligand>
        <name>substrate</name>
    </ligand>
</feature>
<protein>
    <recommendedName>
        <fullName evidence="5">Release factor glutamine methyltransferase</fullName>
        <shortName evidence="5">RF MTase</shortName>
        <ecNumber evidence="5">2.1.1.297</ecNumber>
    </recommendedName>
    <alternativeName>
        <fullName evidence="5">N5-glutamine methyltransferase PrmC</fullName>
    </alternativeName>
    <alternativeName>
        <fullName evidence="5">Protein-(glutamine-N5) MTase PrmC</fullName>
    </alternativeName>
    <alternativeName>
        <fullName evidence="5">Protein-glutamine N-methyltransferase PrmC</fullName>
    </alternativeName>
</protein>
<organism evidence="8 9">
    <name type="scientific">Caldicoprobacter faecalis</name>
    <dbReference type="NCBI Taxonomy" id="937334"/>
    <lineage>
        <taxon>Bacteria</taxon>
        <taxon>Bacillati</taxon>
        <taxon>Bacillota</taxon>
        <taxon>Clostridia</taxon>
        <taxon>Caldicoprobacterales</taxon>
        <taxon>Caldicoprobacteraceae</taxon>
        <taxon>Caldicoprobacter</taxon>
    </lineage>
</organism>
<dbReference type="Pfam" id="PF05175">
    <property type="entry name" value="MTS"/>
    <property type="match status" value="1"/>
</dbReference>
<feature type="domain" description="Release factor glutamine methyltransferase N-terminal" evidence="7">
    <location>
        <begin position="7"/>
        <end position="76"/>
    </location>
</feature>
<dbReference type="PANTHER" id="PTHR18895:SF74">
    <property type="entry name" value="MTRF1L RELEASE FACTOR GLUTAMINE METHYLTRANSFERASE"/>
    <property type="match status" value="1"/>
</dbReference>
<dbReference type="OrthoDB" id="9800643at2"/>
<evidence type="ECO:0000259" key="7">
    <source>
        <dbReference type="Pfam" id="PF17827"/>
    </source>
</evidence>
<evidence type="ECO:0000256" key="1">
    <source>
        <dbReference type="ARBA" id="ARBA00022603"/>
    </source>
</evidence>
<feature type="domain" description="Methyltransferase small" evidence="6">
    <location>
        <begin position="99"/>
        <end position="199"/>
    </location>
</feature>
<dbReference type="RefSeq" id="WP_025748185.1">
    <property type="nucleotide sequence ID" value="NZ_FOXR01000013.1"/>
</dbReference>
<keyword evidence="2 5" id="KW-0808">Transferase</keyword>
<feature type="binding site" evidence="5">
    <location>
        <position position="146"/>
    </location>
    <ligand>
        <name>S-adenosyl-L-methionine</name>
        <dbReference type="ChEBI" id="CHEBI:59789"/>
    </ligand>
</feature>
<dbReference type="PANTHER" id="PTHR18895">
    <property type="entry name" value="HEMK METHYLTRANSFERASE"/>
    <property type="match status" value="1"/>
</dbReference>
<dbReference type="EMBL" id="FOXR01000013">
    <property type="protein sequence ID" value="SFQ12083.1"/>
    <property type="molecule type" value="Genomic_DNA"/>
</dbReference>
<evidence type="ECO:0000313" key="9">
    <source>
        <dbReference type="Proteomes" id="UP000198577"/>
    </source>
</evidence>
<dbReference type="Pfam" id="PF17827">
    <property type="entry name" value="PrmC_N"/>
    <property type="match status" value="1"/>
</dbReference>
<dbReference type="GO" id="GO:0032259">
    <property type="term" value="P:methylation"/>
    <property type="evidence" value="ECO:0007669"/>
    <property type="project" value="UniProtKB-KW"/>
</dbReference>
<keyword evidence="1 5" id="KW-0489">Methyltransferase</keyword>
<dbReference type="InterPro" id="IPR004556">
    <property type="entry name" value="HemK-like"/>
</dbReference>
<sequence length="289" mass="32484">MQLKGMEVLRKGQKILECYNVPASRLEAEILMAHILKCQRHDLYLMRDWKLDGTQTHEFFDLIYRRCEGCPIQYITNRQEFMGLEFYVDHRVLIPRADTEILVEHVIKWGSQKDGPVQILDVGTGSGAIAVSLAFFLPNARITAVDISAEALDVARLNACRHAVQDRITFLEGDLFAPLYNHPAVQPFDVVVSNPPYIPTQEIEGLEPQVKDYEPRIALDGGYDGLKFYGRLAREGLDWLKSGGLLAVEVGYGQSRAVKAILESTGCYQDITIEKDLAGIERVVSATRC</sequence>
<keyword evidence="3 5" id="KW-0949">S-adenosyl-L-methionine</keyword>
<dbReference type="NCBIfam" id="TIGR00536">
    <property type="entry name" value="hemK_fam"/>
    <property type="match status" value="1"/>
</dbReference>
<evidence type="ECO:0000256" key="3">
    <source>
        <dbReference type="ARBA" id="ARBA00022691"/>
    </source>
</evidence>
<evidence type="ECO:0000256" key="4">
    <source>
        <dbReference type="ARBA" id="ARBA00048391"/>
    </source>
</evidence>
<dbReference type="SUPFAM" id="SSF53335">
    <property type="entry name" value="S-adenosyl-L-methionine-dependent methyltransferases"/>
    <property type="match status" value="1"/>
</dbReference>
<dbReference type="AlphaFoldDB" id="A0A1I5VXF9"/>
<dbReference type="PROSITE" id="PS00092">
    <property type="entry name" value="N6_MTASE"/>
    <property type="match status" value="1"/>
</dbReference>
<dbReference type="InterPro" id="IPR007848">
    <property type="entry name" value="Small_mtfrase_dom"/>
</dbReference>
<dbReference type="InterPro" id="IPR019874">
    <property type="entry name" value="RF_methyltr_PrmC"/>
</dbReference>
<dbReference type="CDD" id="cd02440">
    <property type="entry name" value="AdoMet_MTases"/>
    <property type="match status" value="1"/>
</dbReference>
<gene>
    <name evidence="5" type="primary">prmC</name>
    <name evidence="8" type="ORF">SAMN05444406_11315</name>
</gene>
<reference evidence="8 9" key="1">
    <citation type="submission" date="2016-10" db="EMBL/GenBank/DDBJ databases">
        <authorList>
            <person name="de Groot N.N."/>
        </authorList>
    </citation>
    <scope>NUCLEOTIDE SEQUENCE [LARGE SCALE GENOMIC DNA]</scope>
    <source>
        <strain evidence="8 9">DSM 20678</strain>
    </source>
</reference>